<feature type="transmembrane region" description="Helical" evidence="1">
    <location>
        <begin position="305"/>
        <end position="321"/>
    </location>
</feature>
<accession>A0A3M8P7H8</accession>
<evidence type="ECO:0000256" key="1">
    <source>
        <dbReference type="SAM" id="Phobius"/>
    </source>
</evidence>
<dbReference type="Proteomes" id="UP000275473">
    <property type="component" value="Unassembled WGS sequence"/>
</dbReference>
<dbReference type="RefSeq" id="WP_123165323.1">
    <property type="nucleotide sequence ID" value="NZ_RIAX01000005.1"/>
</dbReference>
<dbReference type="EMBL" id="RIAX01000005">
    <property type="protein sequence ID" value="RNF39623.1"/>
    <property type="molecule type" value="Genomic_DNA"/>
</dbReference>
<gene>
    <name evidence="2" type="ORF">EEX84_09130</name>
</gene>
<feature type="transmembrane region" description="Helical" evidence="1">
    <location>
        <begin position="328"/>
        <end position="346"/>
    </location>
</feature>
<protein>
    <submittedName>
        <fullName evidence="2">EpsG family protein</fullName>
    </submittedName>
</protein>
<name>A0A3M8P7H8_9BACL</name>
<evidence type="ECO:0000313" key="2">
    <source>
        <dbReference type="EMBL" id="RNF39623.1"/>
    </source>
</evidence>
<feature type="transmembrane region" description="Helical" evidence="1">
    <location>
        <begin position="278"/>
        <end position="299"/>
    </location>
</feature>
<feature type="transmembrane region" description="Helical" evidence="1">
    <location>
        <begin position="35"/>
        <end position="54"/>
    </location>
</feature>
<dbReference type="Pfam" id="PF14897">
    <property type="entry name" value="EpsG"/>
    <property type="match status" value="1"/>
</dbReference>
<feature type="transmembrane region" description="Helical" evidence="1">
    <location>
        <begin position="106"/>
        <end position="124"/>
    </location>
</feature>
<keyword evidence="1" id="KW-0472">Membrane</keyword>
<reference evidence="2 3" key="1">
    <citation type="journal article" date="2018" name="Int. J. Syst. Evol. Microbiol.">
        <title>Planococcus salinus sp. nov., a moderately halophilic bacterium isolated from a saline-alkali soil.</title>
        <authorList>
            <person name="Gan L."/>
        </authorList>
    </citation>
    <scope>NUCLEOTIDE SEQUENCE [LARGE SCALE GENOMIC DNA]</scope>
    <source>
        <strain evidence="2 3">LCB217</strain>
    </source>
</reference>
<dbReference type="OrthoDB" id="1649543at2"/>
<keyword evidence="1" id="KW-1133">Transmembrane helix</keyword>
<dbReference type="AlphaFoldDB" id="A0A3M8P7H8"/>
<feature type="transmembrane region" description="Helical" evidence="1">
    <location>
        <begin position="208"/>
        <end position="229"/>
    </location>
</feature>
<proteinExistence type="predicted"/>
<feature type="transmembrane region" description="Helical" evidence="1">
    <location>
        <begin position="130"/>
        <end position="147"/>
    </location>
</feature>
<sequence>MLLYLLVNIIIIFFGFLYEIINSKERNSSNKKSNLIVLIFIIPSFILLFILSSFRGEFTTDYDAYVNLFNYYNQFSWLDIFYLDIYQEIGYVFLNKTIGVFTTNELYLFIFTSLIILLCFYTQFKKYSPYIWISVLLFVTIGSFYASFNITRQILAAAIIFAGSQYLFERKMGKYILTVFLAALFHRTALIMIIFFFILNNRFKLKNIIVIFFIAIISMLYIGNIIDYIQTYFYTEYKVDSYGMSGLKYTNIVLPISILIFVMFHFKKINLENLKYKISVNAIIFYAFFSILGLKVMMIERLSHFFAPYALLIIPIIISQIKSKELRGMYIMALIIFCILYNYLVLRDTGYDPYYLIFK</sequence>
<evidence type="ECO:0000313" key="3">
    <source>
        <dbReference type="Proteomes" id="UP000275473"/>
    </source>
</evidence>
<organism evidence="2 3">
    <name type="scientific">Planococcus salinus</name>
    <dbReference type="NCBI Taxonomy" id="1848460"/>
    <lineage>
        <taxon>Bacteria</taxon>
        <taxon>Bacillati</taxon>
        <taxon>Bacillota</taxon>
        <taxon>Bacilli</taxon>
        <taxon>Bacillales</taxon>
        <taxon>Caryophanaceae</taxon>
        <taxon>Planococcus</taxon>
    </lineage>
</organism>
<keyword evidence="3" id="KW-1185">Reference proteome</keyword>
<dbReference type="InterPro" id="IPR049458">
    <property type="entry name" value="EpsG-like"/>
</dbReference>
<keyword evidence="1" id="KW-0812">Transmembrane</keyword>
<feature type="transmembrane region" description="Helical" evidence="1">
    <location>
        <begin position="249"/>
        <end position="266"/>
    </location>
</feature>
<feature type="transmembrane region" description="Helical" evidence="1">
    <location>
        <begin position="175"/>
        <end position="199"/>
    </location>
</feature>
<feature type="transmembrane region" description="Helical" evidence="1">
    <location>
        <begin position="6"/>
        <end position="23"/>
    </location>
</feature>
<comment type="caution">
    <text evidence="2">The sequence shown here is derived from an EMBL/GenBank/DDBJ whole genome shotgun (WGS) entry which is preliminary data.</text>
</comment>